<dbReference type="Proteomes" id="UP000660262">
    <property type="component" value="Unassembled WGS sequence"/>
</dbReference>
<dbReference type="AlphaFoldDB" id="A0A830H9A9"/>
<organism evidence="2 3">
    <name type="scientific">Pycnococcus provasolii</name>
    <dbReference type="NCBI Taxonomy" id="41880"/>
    <lineage>
        <taxon>Eukaryota</taxon>
        <taxon>Viridiplantae</taxon>
        <taxon>Chlorophyta</taxon>
        <taxon>Pseudoscourfieldiophyceae</taxon>
        <taxon>Pseudoscourfieldiales</taxon>
        <taxon>Pycnococcaceae</taxon>
        <taxon>Pycnococcus</taxon>
    </lineage>
</organism>
<dbReference type="EMBL" id="BNJQ01000005">
    <property type="protein sequence ID" value="GHP03555.1"/>
    <property type="molecule type" value="Genomic_DNA"/>
</dbReference>
<feature type="compositionally biased region" description="Low complexity" evidence="1">
    <location>
        <begin position="1"/>
        <end position="18"/>
    </location>
</feature>
<feature type="compositionally biased region" description="Low complexity" evidence="1">
    <location>
        <begin position="196"/>
        <end position="205"/>
    </location>
</feature>
<name>A0A830H9A9_9CHLO</name>
<feature type="region of interest" description="Disordered" evidence="1">
    <location>
        <begin position="171"/>
        <end position="205"/>
    </location>
</feature>
<sequence length="478" mass="50702">MSASASASVASGSSSSSGPPNPNVRVTLGDSLNEYLQRISHLESGFKTFSGLLSNFDSVITRNSNETSIALQEQSRKMELVIETQMRAMRIQNDDASLESVSNANANANANAKKHASSSATINSTAPPHANGNHYAAVVAKAAAASTPATPAPTTPSAVEERLAKLERRCAAAEAASEEHRRAAQEANTRAERAEQAAAAAAAQAAQAHARANEIASSSSSSSRVAVDVESLDAKFTAMNRKLEKLEASLEALNSLPDTVAIGDAANRRTSTILDSVKQRVETAEQAQEKLKTFVERMLRGSSATEVRLRQACAAISGAVSRVMREHVAVKIHEANVMWDEVLRETVAEWRDSAVSSTGAKRRFQLVKLPPPPPASTPSTSSQNKETTREQGLMESPKPQAPPPDAKPVDSRAYRVMNADSKKKLDDQPERRHRNAAPSADGERDFSGEAMFAASAAQAAMRELGGGSGGVQSVLVEL</sequence>
<feature type="region of interest" description="Disordered" evidence="1">
    <location>
        <begin position="109"/>
        <end position="129"/>
    </location>
</feature>
<feature type="region of interest" description="Disordered" evidence="1">
    <location>
        <begin position="361"/>
        <end position="449"/>
    </location>
</feature>
<evidence type="ECO:0000256" key="1">
    <source>
        <dbReference type="SAM" id="MobiDB-lite"/>
    </source>
</evidence>
<keyword evidence="3" id="KW-1185">Reference proteome</keyword>
<feature type="region of interest" description="Disordered" evidence="1">
    <location>
        <begin position="1"/>
        <end position="24"/>
    </location>
</feature>
<protein>
    <submittedName>
        <fullName evidence="2">Uncharacterized protein</fullName>
    </submittedName>
</protein>
<accession>A0A830H9A9</accession>
<proteinExistence type="predicted"/>
<reference evidence="2" key="1">
    <citation type="submission" date="2020-10" db="EMBL/GenBank/DDBJ databases">
        <title>Unveiling of a novel bifunctional photoreceptor, Dualchrome1, isolated from a cosmopolitan green alga.</title>
        <authorList>
            <person name="Suzuki S."/>
            <person name="Kawachi M."/>
        </authorList>
    </citation>
    <scope>NUCLEOTIDE SEQUENCE</scope>
    <source>
        <strain evidence="2">NIES 2893</strain>
    </source>
</reference>
<feature type="compositionally biased region" description="Basic and acidic residues" evidence="1">
    <location>
        <begin position="420"/>
        <end position="430"/>
    </location>
</feature>
<comment type="caution">
    <text evidence="2">The sequence shown here is derived from an EMBL/GenBank/DDBJ whole genome shotgun (WGS) entry which is preliminary data.</text>
</comment>
<evidence type="ECO:0000313" key="2">
    <source>
        <dbReference type="EMBL" id="GHP03555.1"/>
    </source>
</evidence>
<feature type="compositionally biased region" description="Basic and acidic residues" evidence="1">
    <location>
        <begin position="171"/>
        <end position="195"/>
    </location>
</feature>
<gene>
    <name evidence="2" type="ORF">PPROV_000231000</name>
</gene>
<evidence type="ECO:0000313" key="3">
    <source>
        <dbReference type="Proteomes" id="UP000660262"/>
    </source>
</evidence>